<proteinExistence type="predicted"/>
<evidence type="ECO:0000313" key="1">
    <source>
        <dbReference type="EMBL" id="CAG6692795.1"/>
    </source>
</evidence>
<reference evidence="1" key="1">
    <citation type="submission" date="2021-05" db="EMBL/GenBank/DDBJ databases">
        <authorList>
            <person name="Alioto T."/>
            <person name="Alioto T."/>
            <person name="Gomez Garrido J."/>
        </authorList>
    </citation>
    <scope>NUCLEOTIDE SEQUENCE</scope>
</reference>
<dbReference type="EMBL" id="HBUF01309079">
    <property type="protein sequence ID" value="CAG6692795.1"/>
    <property type="molecule type" value="Transcribed_RNA"/>
</dbReference>
<organism evidence="1">
    <name type="scientific">Cacopsylla melanoneura</name>
    <dbReference type="NCBI Taxonomy" id="428564"/>
    <lineage>
        <taxon>Eukaryota</taxon>
        <taxon>Metazoa</taxon>
        <taxon>Ecdysozoa</taxon>
        <taxon>Arthropoda</taxon>
        <taxon>Hexapoda</taxon>
        <taxon>Insecta</taxon>
        <taxon>Pterygota</taxon>
        <taxon>Neoptera</taxon>
        <taxon>Paraneoptera</taxon>
        <taxon>Hemiptera</taxon>
        <taxon>Sternorrhyncha</taxon>
        <taxon>Psylloidea</taxon>
        <taxon>Psyllidae</taxon>
        <taxon>Psyllinae</taxon>
        <taxon>Cacopsylla</taxon>
    </lineage>
</organism>
<sequence length="159" mass="18161">MCTSQVQPATTKTICRLLTFKLKFMSDPLQRETKSPPMIKSVCATQVQPLPDLVRTNNPITPDPIRTKPRTIPTIPDIPRTTIVIPNIHERATIQSFLPSTEPRPIIHEVRRVAIIYEVLRRRITPVRRISHESPRCRAPNFYEVRSAAPKTRLPVASK</sequence>
<accession>A0A8D8XFJ9</accession>
<name>A0A8D8XFJ9_9HEMI</name>
<dbReference type="AlphaFoldDB" id="A0A8D8XFJ9"/>
<protein>
    <submittedName>
        <fullName evidence="1">Uncharacterized protein</fullName>
    </submittedName>
</protein>